<dbReference type="EMBL" id="BHVZ01000010">
    <property type="protein sequence ID" value="GCB30102.1"/>
    <property type="molecule type" value="Genomic_DNA"/>
</dbReference>
<dbReference type="Proteomes" id="UP000287361">
    <property type="component" value="Unassembled WGS sequence"/>
</dbReference>
<gene>
    <name evidence="2" type="ORF">KGMB03357_17630</name>
</gene>
<dbReference type="InterPro" id="IPR036514">
    <property type="entry name" value="SGNH_hydro_sf"/>
</dbReference>
<accession>A0A401LF52</accession>
<dbReference type="OrthoDB" id="9777593at2"/>
<dbReference type="GeneID" id="86194777"/>
<comment type="caution">
    <text evidence="2">The sequence shown here is derived from an EMBL/GenBank/DDBJ whole genome shotgun (WGS) entry which is preliminary data.</text>
</comment>
<keyword evidence="3" id="KW-1185">Reference proteome</keyword>
<name>A0A401LF52_9FIRM</name>
<dbReference type="InterPro" id="IPR013830">
    <property type="entry name" value="SGNH_hydro"/>
</dbReference>
<dbReference type="Pfam" id="PF13472">
    <property type="entry name" value="Lipase_GDSL_2"/>
    <property type="match status" value="1"/>
</dbReference>
<dbReference type="SUPFAM" id="SSF52266">
    <property type="entry name" value="SGNH hydrolase"/>
    <property type="match status" value="1"/>
</dbReference>
<dbReference type="InterPro" id="IPR051532">
    <property type="entry name" value="Ester_Hydrolysis_Enzymes"/>
</dbReference>
<feature type="domain" description="SGNH hydrolase-type esterase" evidence="1">
    <location>
        <begin position="8"/>
        <end position="199"/>
    </location>
</feature>
<dbReference type="AlphaFoldDB" id="A0A401LF52"/>
<dbReference type="PANTHER" id="PTHR30383:SF29">
    <property type="entry name" value="SGNH HYDROLASE-TYPE ESTERASE DOMAIN-CONTAINING PROTEIN"/>
    <property type="match status" value="1"/>
</dbReference>
<dbReference type="PANTHER" id="PTHR30383">
    <property type="entry name" value="THIOESTERASE 1/PROTEASE 1/LYSOPHOSPHOLIPASE L1"/>
    <property type="match status" value="1"/>
</dbReference>
<protein>
    <recommendedName>
        <fullName evidence="1">SGNH hydrolase-type esterase domain-containing protein</fullName>
    </recommendedName>
</protein>
<sequence>MKEFRLVAFGDSLTYGYGVLSHIAYPFRLARELPEKNPQLRWKVYNRGINGETTREAKERLESQVLWLKPHLTVILLGSNDSALNEGQYRTPWEYEHNMMFILERLLAEKHGDSAFHSGVCLPVLVTPPPVVDTDFYPFTTTDRIEKYGEIVKKLAKGYHCPVIDVYQAFLDIKEAQGFEAYDALFQFDGVHWSNAGYDVFYALLEKEILALTENF</sequence>
<evidence type="ECO:0000313" key="2">
    <source>
        <dbReference type="EMBL" id="GCB30102.1"/>
    </source>
</evidence>
<proteinExistence type="predicted"/>
<dbReference type="Gene3D" id="3.40.50.1110">
    <property type="entry name" value="SGNH hydrolase"/>
    <property type="match status" value="1"/>
</dbReference>
<evidence type="ECO:0000259" key="1">
    <source>
        <dbReference type="Pfam" id="PF13472"/>
    </source>
</evidence>
<reference evidence="2 3" key="1">
    <citation type="submission" date="2018-10" db="EMBL/GenBank/DDBJ databases">
        <title>Draft Genome Sequence of Anaerotignum sp. KCTC 15736.</title>
        <authorList>
            <person name="Choi S.H."/>
            <person name="Kim J.S."/>
            <person name="Kang S.W."/>
            <person name="Lee J.S."/>
            <person name="Park S.H."/>
        </authorList>
    </citation>
    <scope>NUCLEOTIDE SEQUENCE [LARGE SCALE GENOMIC DNA]</scope>
    <source>
        <strain evidence="2 3">KCTC 15736</strain>
    </source>
</reference>
<dbReference type="RefSeq" id="WP_016408098.1">
    <property type="nucleotide sequence ID" value="NZ_DAVZTY010000058.1"/>
</dbReference>
<evidence type="ECO:0000313" key="3">
    <source>
        <dbReference type="Proteomes" id="UP000287361"/>
    </source>
</evidence>
<organism evidence="2 3">
    <name type="scientific">Anaerotignum faecicola</name>
    <dbReference type="NCBI Taxonomy" id="2358141"/>
    <lineage>
        <taxon>Bacteria</taxon>
        <taxon>Bacillati</taxon>
        <taxon>Bacillota</taxon>
        <taxon>Clostridia</taxon>
        <taxon>Lachnospirales</taxon>
        <taxon>Anaerotignaceae</taxon>
        <taxon>Anaerotignum</taxon>
    </lineage>
</organism>